<feature type="compositionally biased region" description="Basic and acidic residues" evidence="8">
    <location>
        <begin position="181"/>
        <end position="191"/>
    </location>
</feature>
<accession>A0AAJ7CGH1</accession>
<feature type="compositionally biased region" description="Basic residues" evidence="8">
    <location>
        <begin position="224"/>
        <end position="233"/>
    </location>
</feature>
<sequence length="251" mass="28180">MKISRHKKVQKNLAFYVNNFKFRQPYQVLIDGTFSFAALQNKFNIQDQLPKYLQAETKLLSTQCVILETEKLGSKVFGAMLIVKQFAVHKCGHEKQPVSGSKCLLSMLGKENPSRYIIATQDRDLQEHVRKVPGVPLIYLHGKAPTLEPPSQASRNRAAELRRAVGINVQQEETLKVLKEKSGLAEESDVRSKKKRKKGGPNPLSCKKKKKSATETATNTNKTGKVRKRKRVKLATHIIEALKPTSMSSSS</sequence>
<evidence type="ECO:0000256" key="5">
    <source>
        <dbReference type="ARBA" id="ARBA00037300"/>
    </source>
</evidence>
<evidence type="ECO:0000256" key="6">
    <source>
        <dbReference type="ARBA" id="ARBA00038503"/>
    </source>
</evidence>
<protein>
    <recommendedName>
        <fullName evidence="7">rRNA-processing protein UTP23 homolog</fullName>
    </recommendedName>
</protein>
<evidence type="ECO:0000259" key="9">
    <source>
        <dbReference type="Pfam" id="PF24779"/>
    </source>
</evidence>
<comment type="subcellular location">
    <subcellularLocation>
        <location evidence="1">Nucleus</location>
        <location evidence="1">Nucleolus</location>
    </subcellularLocation>
</comment>
<keyword evidence="10" id="KW-1185">Reference proteome</keyword>
<dbReference type="Proteomes" id="UP000694920">
    <property type="component" value="Unplaced"/>
</dbReference>
<dbReference type="GeneID" id="107275062"/>
<dbReference type="CDD" id="cd09866">
    <property type="entry name" value="PIN_Fcf1-Utp23-H"/>
    <property type="match status" value="1"/>
</dbReference>
<name>A0AAJ7CGH1_CEPCN</name>
<keyword evidence="3" id="KW-0698">rRNA processing</keyword>
<dbReference type="KEGG" id="ccin:107275062"/>
<evidence type="ECO:0000256" key="4">
    <source>
        <dbReference type="ARBA" id="ARBA00023242"/>
    </source>
</evidence>
<dbReference type="GO" id="GO:0006364">
    <property type="term" value="P:rRNA processing"/>
    <property type="evidence" value="ECO:0007669"/>
    <property type="project" value="UniProtKB-KW"/>
</dbReference>
<evidence type="ECO:0000256" key="2">
    <source>
        <dbReference type="ARBA" id="ARBA00022517"/>
    </source>
</evidence>
<feature type="region of interest" description="Disordered" evidence="8">
    <location>
        <begin position="181"/>
        <end position="233"/>
    </location>
</feature>
<evidence type="ECO:0000256" key="7">
    <source>
        <dbReference type="ARBA" id="ARBA00071400"/>
    </source>
</evidence>
<feature type="compositionally biased region" description="Low complexity" evidence="8">
    <location>
        <begin position="214"/>
        <end position="223"/>
    </location>
</feature>
<gene>
    <name evidence="11" type="primary">LOC107275062</name>
</gene>
<dbReference type="Gene3D" id="3.40.50.1010">
    <property type="entry name" value="5'-nuclease"/>
    <property type="match status" value="1"/>
</dbReference>
<dbReference type="Pfam" id="PF24779">
    <property type="entry name" value="UTP23_sensor"/>
    <property type="match status" value="1"/>
</dbReference>
<evidence type="ECO:0000256" key="3">
    <source>
        <dbReference type="ARBA" id="ARBA00022552"/>
    </source>
</evidence>
<evidence type="ECO:0000313" key="11">
    <source>
        <dbReference type="RefSeq" id="XP_015610300.1"/>
    </source>
</evidence>
<organism evidence="10 11">
    <name type="scientific">Cephus cinctus</name>
    <name type="common">Wheat stem sawfly</name>
    <dbReference type="NCBI Taxonomy" id="211228"/>
    <lineage>
        <taxon>Eukaryota</taxon>
        <taxon>Metazoa</taxon>
        <taxon>Ecdysozoa</taxon>
        <taxon>Arthropoda</taxon>
        <taxon>Hexapoda</taxon>
        <taxon>Insecta</taxon>
        <taxon>Pterygota</taxon>
        <taxon>Neoptera</taxon>
        <taxon>Endopterygota</taxon>
        <taxon>Hymenoptera</taxon>
        <taxon>Cephoidea</taxon>
        <taxon>Cephidae</taxon>
        <taxon>Cephus</taxon>
    </lineage>
</organism>
<keyword evidence="4" id="KW-0539">Nucleus</keyword>
<dbReference type="InterPro" id="IPR057776">
    <property type="entry name" value="UTP23_sensor"/>
</dbReference>
<dbReference type="AlphaFoldDB" id="A0AAJ7CGH1"/>
<dbReference type="Pfam" id="PF04900">
    <property type="entry name" value="Fcf1"/>
    <property type="match status" value="1"/>
</dbReference>
<comment type="similarity">
    <text evidence="6">Belongs to the UTP23/FCF1 family. UTP23 subfamily.</text>
</comment>
<evidence type="ECO:0000256" key="8">
    <source>
        <dbReference type="SAM" id="MobiDB-lite"/>
    </source>
</evidence>
<dbReference type="FunFam" id="3.40.50.1010:FF:000006">
    <property type="entry name" value="rRNA-processing protein UTP23 homolog"/>
    <property type="match status" value="1"/>
</dbReference>
<reference evidence="11" key="1">
    <citation type="submission" date="2025-08" db="UniProtKB">
        <authorList>
            <consortium name="RefSeq"/>
        </authorList>
    </citation>
    <scope>IDENTIFICATION</scope>
</reference>
<dbReference type="SUPFAM" id="SSF88723">
    <property type="entry name" value="PIN domain-like"/>
    <property type="match status" value="1"/>
</dbReference>
<evidence type="ECO:0000256" key="1">
    <source>
        <dbReference type="ARBA" id="ARBA00004604"/>
    </source>
</evidence>
<proteinExistence type="inferred from homology"/>
<dbReference type="InterPro" id="IPR006984">
    <property type="entry name" value="Fcf1/UTP23"/>
</dbReference>
<comment type="function">
    <text evidence="5">Involved in rRNA-processing and ribosome biogenesis.</text>
</comment>
<dbReference type="PANTHER" id="PTHR12416">
    <property type="entry name" value="RRNA-PROCESSING PROTEIN UTP23 HOMOLOG"/>
    <property type="match status" value="1"/>
</dbReference>
<keyword evidence="2" id="KW-0690">Ribosome biogenesis</keyword>
<dbReference type="RefSeq" id="XP_015610300.1">
    <property type="nucleotide sequence ID" value="XM_015754814.2"/>
</dbReference>
<dbReference type="InterPro" id="IPR029060">
    <property type="entry name" value="PIN-like_dom_sf"/>
</dbReference>
<evidence type="ECO:0000313" key="10">
    <source>
        <dbReference type="Proteomes" id="UP000694920"/>
    </source>
</evidence>
<feature type="domain" description="UTP23 sensor motif region" evidence="9">
    <location>
        <begin position="193"/>
        <end position="211"/>
    </location>
</feature>
<dbReference type="GO" id="GO:0032040">
    <property type="term" value="C:small-subunit processome"/>
    <property type="evidence" value="ECO:0007669"/>
    <property type="project" value="InterPro"/>
</dbReference>